<dbReference type="SUPFAM" id="SSF51690">
    <property type="entry name" value="Nicotinate/Quinolinate PRTase C-terminal domain-like"/>
    <property type="match status" value="1"/>
</dbReference>
<dbReference type="EMBL" id="CADCTW010000095">
    <property type="protein sequence ID" value="CAA9321699.1"/>
    <property type="molecule type" value="Genomic_DNA"/>
</dbReference>
<dbReference type="InterPro" id="IPR036068">
    <property type="entry name" value="Nicotinate_pribotase-like_C"/>
</dbReference>
<dbReference type="Gene3D" id="3.90.1170.20">
    <property type="entry name" value="Quinolinate phosphoribosyl transferase, N-terminal domain"/>
    <property type="match status" value="1"/>
</dbReference>
<sequence>MSLMAEPSTREAELHQALTRFPAGVFQFDARMASGWLSDRYFVRTSATLAHAGRDPEVTLQIFAKKGGVLAGVYEALRLLQTQLADGYEPGQVTVDTLLEGDAINAAGSEAWETVMHVHGAYRAFGHLETPLLGVLARRSLVATNTRAVVEAAAGKPVIFMAPRHDDWRVQTPDGYAAQVGGARSVSSDAAGAWWGARGVGTMPHAMIAAFGGDTVAATLAFARYLREHEPDVQVMSLVDYENNAVRTSLEVARAMRAEFGPGSLAAVRVDTSERLIDDSLIDDPEVWGRASLTGVNAHLVRKMRSSLDAGGFPEVGIVVSGGFKPDKIRQFEAEGVPTAAYGVGSSLLGHSDGSGGLLSDFDFTADVVRLDGAEAGKVGRRFRENPRMVRLDWSRAG</sequence>
<evidence type="ECO:0000313" key="2">
    <source>
        <dbReference type="EMBL" id="CAA9321699.1"/>
    </source>
</evidence>
<accession>A0A6J4L2X8</accession>
<dbReference type="Pfam" id="PF02749">
    <property type="entry name" value="QRPTase_N"/>
    <property type="match status" value="1"/>
</dbReference>
<proteinExistence type="predicted"/>
<protein>
    <submittedName>
        <fullName evidence="2">Nicotinate phosphoribosyltransferase</fullName>
        <ecNumber evidence="2">2.4.2.11</ecNumber>
    </submittedName>
</protein>
<dbReference type="GO" id="GO:0016763">
    <property type="term" value="F:pentosyltransferase activity"/>
    <property type="evidence" value="ECO:0007669"/>
    <property type="project" value="InterPro"/>
</dbReference>
<dbReference type="AlphaFoldDB" id="A0A6J4L2X8"/>
<dbReference type="InterPro" id="IPR013785">
    <property type="entry name" value="Aldolase_TIM"/>
</dbReference>
<organism evidence="2">
    <name type="scientific">uncultured Gemmatimonadota bacterium</name>
    <dbReference type="NCBI Taxonomy" id="203437"/>
    <lineage>
        <taxon>Bacteria</taxon>
        <taxon>Pseudomonadati</taxon>
        <taxon>Gemmatimonadota</taxon>
        <taxon>environmental samples</taxon>
    </lineage>
</organism>
<dbReference type="SUPFAM" id="SSF54675">
    <property type="entry name" value="Nicotinate/Quinolinate PRTase N-terminal domain-like"/>
    <property type="match status" value="1"/>
</dbReference>
<dbReference type="InterPro" id="IPR022412">
    <property type="entry name" value="Quinolinate_PRibosylTrfase_N"/>
</dbReference>
<dbReference type="PANTHER" id="PTHR43202:SF1">
    <property type="entry name" value="NICOTINATE PHOSPHORIBOSYLTRANSFERASE"/>
    <property type="match status" value="1"/>
</dbReference>
<gene>
    <name evidence="2" type="ORF">AVDCRST_MAG68-1961</name>
</gene>
<reference evidence="2" key="1">
    <citation type="submission" date="2020-02" db="EMBL/GenBank/DDBJ databases">
        <authorList>
            <person name="Meier V. D."/>
        </authorList>
    </citation>
    <scope>NUCLEOTIDE SEQUENCE</scope>
    <source>
        <strain evidence="2">AVDCRST_MAG68</strain>
    </source>
</reference>
<keyword evidence="2" id="KW-0328">Glycosyltransferase</keyword>
<dbReference type="InterPro" id="IPR053190">
    <property type="entry name" value="NAPRTase-like"/>
</dbReference>
<name>A0A6J4L2X8_9BACT</name>
<keyword evidence="2" id="KW-0808">Transferase</keyword>
<dbReference type="InterPro" id="IPR037128">
    <property type="entry name" value="Quinolinate_PRibosylTase_N_sf"/>
</dbReference>
<dbReference type="EC" id="2.4.2.11" evidence="2"/>
<dbReference type="GO" id="GO:0009435">
    <property type="term" value="P:NAD+ biosynthetic process"/>
    <property type="evidence" value="ECO:0007669"/>
    <property type="project" value="InterPro"/>
</dbReference>
<dbReference type="Gene3D" id="3.20.20.70">
    <property type="entry name" value="Aldolase class I"/>
    <property type="match status" value="1"/>
</dbReference>
<evidence type="ECO:0000259" key="1">
    <source>
        <dbReference type="Pfam" id="PF02749"/>
    </source>
</evidence>
<feature type="domain" description="Quinolinate phosphoribosyl transferase N-terminal" evidence="1">
    <location>
        <begin position="39"/>
        <end position="140"/>
    </location>
</feature>
<dbReference type="PANTHER" id="PTHR43202">
    <property type="entry name" value="NICOTINATE-NUCLEOTIDE PYROPHOSPHORYLASE"/>
    <property type="match status" value="1"/>
</dbReference>